<evidence type="ECO:0000256" key="7">
    <source>
        <dbReference type="ARBA" id="ARBA00023180"/>
    </source>
</evidence>
<dbReference type="GO" id="GO:0015269">
    <property type="term" value="F:calcium-activated potassium channel activity"/>
    <property type="evidence" value="ECO:0007669"/>
    <property type="project" value="InterPro"/>
</dbReference>
<keyword evidence="4" id="KW-1133">Transmembrane helix</keyword>
<evidence type="ECO:0000313" key="9">
    <source>
        <dbReference type="EMBL" id="CAH1794139.1"/>
    </source>
</evidence>
<keyword evidence="5" id="KW-0406">Ion transport</keyword>
<evidence type="ECO:0000256" key="2">
    <source>
        <dbReference type="ARBA" id="ARBA00022448"/>
    </source>
</evidence>
<dbReference type="AlphaFoldDB" id="A0A8J1UN70"/>
<evidence type="ECO:0000256" key="5">
    <source>
        <dbReference type="ARBA" id="ARBA00023065"/>
    </source>
</evidence>
<dbReference type="EMBL" id="CAIIXF020000009">
    <property type="protein sequence ID" value="CAH1794139.1"/>
    <property type="molecule type" value="Genomic_DNA"/>
</dbReference>
<evidence type="ECO:0000256" key="1">
    <source>
        <dbReference type="ARBA" id="ARBA00004141"/>
    </source>
</evidence>
<dbReference type="Pfam" id="PF03185">
    <property type="entry name" value="CaKB"/>
    <property type="match status" value="1"/>
</dbReference>
<dbReference type="GO" id="GO:0008076">
    <property type="term" value="C:voltage-gated potassium channel complex"/>
    <property type="evidence" value="ECO:0007669"/>
    <property type="project" value="TreeGrafter"/>
</dbReference>
<comment type="caution">
    <text evidence="9">The sequence shown here is derived from an EMBL/GenBank/DDBJ whole genome shotgun (WGS) entry which is preliminary data.</text>
</comment>
<organism evidence="9 10">
    <name type="scientific">Owenia fusiformis</name>
    <name type="common">Polychaete worm</name>
    <dbReference type="NCBI Taxonomy" id="6347"/>
    <lineage>
        <taxon>Eukaryota</taxon>
        <taxon>Metazoa</taxon>
        <taxon>Spiralia</taxon>
        <taxon>Lophotrochozoa</taxon>
        <taxon>Annelida</taxon>
        <taxon>Polychaeta</taxon>
        <taxon>Sedentaria</taxon>
        <taxon>Canalipalpata</taxon>
        <taxon>Sabellida</taxon>
        <taxon>Oweniida</taxon>
        <taxon>Oweniidae</taxon>
        <taxon>Owenia</taxon>
    </lineage>
</organism>
<accession>A0A8J1UN70</accession>
<evidence type="ECO:0000313" key="10">
    <source>
        <dbReference type="Proteomes" id="UP000749559"/>
    </source>
</evidence>
<keyword evidence="6" id="KW-0472">Membrane</keyword>
<gene>
    <name evidence="9" type="ORF">OFUS_LOCUS18898</name>
</gene>
<sequence length="246" mass="28354">MQAQNGNLKLLIPLILLGGAALIVLVVCGATIVREFVVNKLEFNGREFEAANCHVTSVDYENQKWQECEHCYTTTTIVWENNKPIDRLNKVCVESRFPCLQIHVMYRLGADLYARYGEDYGGILRLHPWQLEGIYSQCSYNICRRYEYDNEREIRSLQTQWLNKMGEKFTCYYNPSRPWEIVAKKMATRTEAIVSMTIPSFVLIVAVMAIGFVLICKDKFNKKKIPMYNASQHAAPSRENIADTGF</sequence>
<keyword evidence="10" id="KW-1185">Reference proteome</keyword>
<keyword evidence="7" id="KW-0325">Glycoprotein</keyword>
<dbReference type="GO" id="GO:0005513">
    <property type="term" value="P:detection of calcium ion"/>
    <property type="evidence" value="ECO:0007669"/>
    <property type="project" value="TreeGrafter"/>
</dbReference>
<dbReference type="GO" id="GO:0015459">
    <property type="term" value="F:potassium channel regulator activity"/>
    <property type="evidence" value="ECO:0007669"/>
    <property type="project" value="TreeGrafter"/>
</dbReference>
<keyword evidence="8" id="KW-0407">Ion channel</keyword>
<dbReference type="InterPro" id="IPR003930">
    <property type="entry name" value="K_chnl_Ca-activ_BK_bsu"/>
</dbReference>
<evidence type="ECO:0000256" key="6">
    <source>
        <dbReference type="ARBA" id="ARBA00023136"/>
    </source>
</evidence>
<keyword evidence="2" id="KW-0813">Transport</keyword>
<evidence type="ECO:0000256" key="3">
    <source>
        <dbReference type="ARBA" id="ARBA00022692"/>
    </source>
</evidence>
<dbReference type="PANTHER" id="PTHR10258:SF8">
    <property type="entry name" value="CALCIUM-ACTIVATED POTASSIUM CHANNEL BK ALPHA SUBUNIT DOMAIN-CONTAINING PROTEIN"/>
    <property type="match status" value="1"/>
</dbReference>
<dbReference type="PANTHER" id="PTHR10258">
    <property type="entry name" value="CALCIUM-ACTIVATED POTASSIUM CHANNEL SUBUNIT BETA"/>
    <property type="match status" value="1"/>
</dbReference>
<dbReference type="Proteomes" id="UP000749559">
    <property type="component" value="Unassembled WGS sequence"/>
</dbReference>
<evidence type="ECO:0000256" key="4">
    <source>
        <dbReference type="ARBA" id="ARBA00022989"/>
    </source>
</evidence>
<evidence type="ECO:0000256" key="8">
    <source>
        <dbReference type="ARBA" id="ARBA00023303"/>
    </source>
</evidence>
<reference evidence="9" key="1">
    <citation type="submission" date="2022-03" db="EMBL/GenBank/DDBJ databases">
        <authorList>
            <person name="Martin C."/>
        </authorList>
    </citation>
    <scope>NUCLEOTIDE SEQUENCE</scope>
</reference>
<comment type="subcellular location">
    <subcellularLocation>
        <location evidence="1">Membrane</location>
        <topology evidence="1">Multi-pass membrane protein</topology>
    </subcellularLocation>
</comment>
<keyword evidence="3" id="KW-0812">Transmembrane</keyword>
<name>A0A8J1UN70_OWEFU</name>
<proteinExistence type="predicted"/>
<protein>
    <submittedName>
        <fullName evidence="9">Uncharacterized protein</fullName>
    </submittedName>
</protein>